<reference evidence="1" key="2">
    <citation type="submission" date="2014-05" db="EMBL/GenBank/DDBJ databases">
        <title>The genome and life-stage specific transcriptomes of Globodera pallida elucidate key aspects of plant parasitism by a cyst nematode.</title>
        <authorList>
            <person name="Cotton J.A."/>
            <person name="Lilley C.J."/>
            <person name="Jones L.M."/>
            <person name="Kikuchi T."/>
            <person name="Reid A.J."/>
            <person name="Thorpe P."/>
            <person name="Tsai I.J."/>
            <person name="Beasley H."/>
            <person name="Blok V."/>
            <person name="Cock P.J.A."/>
            <person name="Van den Akker S.E."/>
            <person name="Holroyd N."/>
            <person name="Hunt M."/>
            <person name="Mantelin S."/>
            <person name="Naghra H."/>
            <person name="Pain A."/>
            <person name="Palomares-Rius J.E."/>
            <person name="Zarowiecki M."/>
            <person name="Berriman M."/>
            <person name="Jones J.T."/>
            <person name="Urwin P.E."/>
        </authorList>
    </citation>
    <scope>NUCLEOTIDE SEQUENCE [LARGE SCALE GENOMIC DNA]</scope>
    <source>
        <strain evidence="1">Lindley</strain>
    </source>
</reference>
<evidence type="ECO:0000313" key="1">
    <source>
        <dbReference type="Proteomes" id="UP000050741"/>
    </source>
</evidence>
<proteinExistence type="predicted"/>
<evidence type="ECO:0000313" key="2">
    <source>
        <dbReference type="WBParaSite" id="GPLIN_001273000"/>
    </source>
</evidence>
<reference evidence="1" key="1">
    <citation type="submission" date="2013-12" db="EMBL/GenBank/DDBJ databases">
        <authorList>
            <person name="Aslett M."/>
        </authorList>
    </citation>
    <scope>NUCLEOTIDE SEQUENCE [LARGE SCALE GENOMIC DNA]</scope>
    <source>
        <strain evidence="1">Lindley</strain>
    </source>
</reference>
<name>A0A183CIM4_GLOPA</name>
<protein>
    <submittedName>
        <fullName evidence="2">Secreted protein</fullName>
    </submittedName>
</protein>
<accession>A0A183CIM4</accession>
<dbReference type="Proteomes" id="UP000050741">
    <property type="component" value="Unassembled WGS sequence"/>
</dbReference>
<dbReference type="AlphaFoldDB" id="A0A183CIM4"/>
<organism evidence="1 2">
    <name type="scientific">Globodera pallida</name>
    <name type="common">Potato cyst nematode worm</name>
    <name type="synonym">Heterodera pallida</name>
    <dbReference type="NCBI Taxonomy" id="36090"/>
    <lineage>
        <taxon>Eukaryota</taxon>
        <taxon>Metazoa</taxon>
        <taxon>Ecdysozoa</taxon>
        <taxon>Nematoda</taxon>
        <taxon>Chromadorea</taxon>
        <taxon>Rhabditida</taxon>
        <taxon>Tylenchina</taxon>
        <taxon>Tylenchomorpha</taxon>
        <taxon>Tylenchoidea</taxon>
        <taxon>Heteroderidae</taxon>
        <taxon>Heteroderinae</taxon>
        <taxon>Globodera</taxon>
    </lineage>
</organism>
<dbReference type="WBParaSite" id="GPLIN_001273000">
    <property type="protein sequence ID" value="GPLIN_001273000"/>
    <property type="gene ID" value="GPLIN_001273000"/>
</dbReference>
<reference evidence="2" key="3">
    <citation type="submission" date="2016-06" db="UniProtKB">
        <authorList>
            <consortium name="WormBaseParasite"/>
        </authorList>
    </citation>
    <scope>IDENTIFICATION</scope>
</reference>
<sequence>MTALSLHRWVTNICSRLLLRMHTPCSCSGSPDPSFFVLADAIVFVNSHCHNFFSSIFQSINTQNGHAHSFSLRRSHALQKINKLLTWLQTLTE</sequence>
<keyword evidence="1" id="KW-1185">Reference proteome</keyword>